<accession>A0ABD0QK83</accession>
<organism evidence="1 2">
    <name type="scientific">Cirrhinus mrigala</name>
    <name type="common">Mrigala</name>
    <dbReference type="NCBI Taxonomy" id="683832"/>
    <lineage>
        <taxon>Eukaryota</taxon>
        <taxon>Metazoa</taxon>
        <taxon>Chordata</taxon>
        <taxon>Craniata</taxon>
        <taxon>Vertebrata</taxon>
        <taxon>Euteleostomi</taxon>
        <taxon>Actinopterygii</taxon>
        <taxon>Neopterygii</taxon>
        <taxon>Teleostei</taxon>
        <taxon>Ostariophysi</taxon>
        <taxon>Cypriniformes</taxon>
        <taxon>Cyprinidae</taxon>
        <taxon>Labeoninae</taxon>
        <taxon>Labeonini</taxon>
        <taxon>Cirrhinus</taxon>
    </lineage>
</organism>
<feature type="non-terminal residue" evidence="1">
    <location>
        <position position="77"/>
    </location>
</feature>
<dbReference type="Proteomes" id="UP001529510">
    <property type="component" value="Unassembled WGS sequence"/>
</dbReference>
<evidence type="ECO:0000313" key="1">
    <source>
        <dbReference type="EMBL" id="KAL0185476.1"/>
    </source>
</evidence>
<keyword evidence="2" id="KW-1185">Reference proteome</keyword>
<gene>
    <name evidence="1" type="ORF">M9458_021173</name>
</gene>
<protein>
    <submittedName>
        <fullName evidence="1">Uncharacterized protein</fullName>
    </submittedName>
</protein>
<dbReference type="EMBL" id="JAMKFB020000009">
    <property type="protein sequence ID" value="KAL0185476.1"/>
    <property type="molecule type" value="Genomic_DNA"/>
</dbReference>
<name>A0ABD0QK83_CIRMR</name>
<evidence type="ECO:0000313" key="2">
    <source>
        <dbReference type="Proteomes" id="UP001529510"/>
    </source>
</evidence>
<feature type="non-terminal residue" evidence="1">
    <location>
        <position position="1"/>
    </location>
</feature>
<reference evidence="1 2" key="1">
    <citation type="submission" date="2024-05" db="EMBL/GenBank/DDBJ databases">
        <title>Genome sequencing and assembly of Indian major carp, Cirrhinus mrigala (Hamilton, 1822).</title>
        <authorList>
            <person name="Mohindra V."/>
            <person name="Chowdhury L.M."/>
            <person name="Lal K."/>
            <person name="Jena J.K."/>
        </authorList>
    </citation>
    <scope>NUCLEOTIDE SEQUENCE [LARGE SCALE GENOMIC DNA]</scope>
    <source>
        <strain evidence="1">CM1030</strain>
        <tissue evidence="1">Blood</tissue>
    </source>
</reference>
<sequence length="77" mass="8692">SVSKADPYDLFDNPLEQSPELALLDTAIVPYKTRLFANIGSQQQASNEPGPRPALTPLTCFPLRLSLPPWLFWPQRR</sequence>
<dbReference type="AlphaFoldDB" id="A0ABD0QK83"/>
<proteinExistence type="predicted"/>
<comment type="caution">
    <text evidence="1">The sequence shown here is derived from an EMBL/GenBank/DDBJ whole genome shotgun (WGS) entry which is preliminary data.</text>
</comment>